<dbReference type="PANTHER" id="PTHR45663">
    <property type="entry name" value="GEO12009P1"/>
    <property type="match status" value="1"/>
</dbReference>
<reference evidence="14" key="3">
    <citation type="submission" date="2020-05" db="EMBL/GenBank/DDBJ databases">
        <title>Genomic insights into acetone-butanol-ethanol (ABE) fermentation by sequencing solventogenic clostridia strains.</title>
        <authorList>
            <person name="Brown S."/>
        </authorList>
    </citation>
    <scope>NUCLEOTIDE SEQUENCE</scope>
    <source>
        <strain evidence="14">DJ126</strain>
    </source>
</reference>
<evidence type="ECO:0000256" key="8">
    <source>
        <dbReference type="PIRNR" id="PIRNR000077"/>
    </source>
</evidence>
<dbReference type="STRING" id="1520.LF65_00854"/>
<dbReference type="RefSeq" id="WP_011968120.1">
    <property type="nucleotide sequence ID" value="NZ_CP010086.2"/>
</dbReference>
<dbReference type="InterPro" id="IPR036249">
    <property type="entry name" value="Thioredoxin-like_sf"/>
</dbReference>
<evidence type="ECO:0000256" key="7">
    <source>
        <dbReference type="NCBIfam" id="TIGR01068"/>
    </source>
</evidence>
<evidence type="ECO:0000256" key="5">
    <source>
        <dbReference type="ARBA" id="ARBA00023157"/>
    </source>
</evidence>
<accession>A0A0B5Q5K3</accession>
<dbReference type="GO" id="GO:0005737">
    <property type="term" value="C:cytoplasm"/>
    <property type="evidence" value="ECO:0007669"/>
    <property type="project" value="TreeGrafter"/>
</dbReference>
<evidence type="ECO:0000259" key="11">
    <source>
        <dbReference type="PROSITE" id="PS51352"/>
    </source>
</evidence>
<evidence type="ECO:0000256" key="1">
    <source>
        <dbReference type="ARBA" id="ARBA00008987"/>
    </source>
</evidence>
<evidence type="ECO:0000256" key="4">
    <source>
        <dbReference type="ARBA" id="ARBA00022982"/>
    </source>
</evidence>
<feature type="active site" description="Nucleophile" evidence="9">
    <location>
        <position position="27"/>
    </location>
</feature>
<dbReference type="PIRSF" id="PIRSF000077">
    <property type="entry name" value="Thioredoxin"/>
    <property type="match status" value="1"/>
</dbReference>
<dbReference type="Pfam" id="PF00085">
    <property type="entry name" value="Thioredoxin"/>
    <property type="match status" value="1"/>
</dbReference>
<gene>
    <name evidence="13" type="primary">trxA</name>
    <name evidence="14" type="ORF">DFH45_001231</name>
    <name evidence="13" type="ORF">IS491_01230</name>
    <name evidence="12" type="ORF">LF65_00854</name>
</gene>
<dbReference type="AlphaFoldDB" id="A0A0B5Q5K3"/>
<feature type="domain" description="Thioredoxin" evidence="11">
    <location>
        <begin position="1"/>
        <end position="102"/>
    </location>
</feature>
<dbReference type="GO" id="GO:0015035">
    <property type="term" value="F:protein-disulfide reductase activity"/>
    <property type="evidence" value="ECO:0007669"/>
    <property type="project" value="UniProtKB-UniRule"/>
</dbReference>
<evidence type="ECO:0000256" key="6">
    <source>
        <dbReference type="ARBA" id="ARBA00023284"/>
    </source>
</evidence>
<dbReference type="SUPFAM" id="SSF52833">
    <property type="entry name" value="Thioredoxin-like"/>
    <property type="match status" value="1"/>
</dbReference>
<name>A0A0B5Q5K3_CLOBE</name>
<sequence>MKIVDTNEFKNEIESGVTVVDFFATWCGPCKMLSPVLEGLSGEMEGKAKFIKVDIDQSLDLANEFQISSVPTMIIFKDGQKAEQLIGFLPKEKIQQAIESNL</sequence>
<feature type="active site" description="Nucleophile" evidence="9">
    <location>
        <position position="30"/>
    </location>
</feature>
<keyword evidence="5 10" id="KW-1015">Disulfide bond</keyword>
<evidence type="ECO:0000256" key="3">
    <source>
        <dbReference type="ARBA" id="ARBA00022448"/>
    </source>
</evidence>
<organism evidence="12 15">
    <name type="scientific">Clostridium beijerinckii</name>
    <name type="common">Clostridium MP</name>
    <dbReference type="NCBI Taxonomy" id="1520"/>
    <lineage>
        <taxon>Bacteria</taxon>
        <taxon>Bacillati</taxon>
        <taxon>Bacillota</taxon>
        <taxon>Clostridia</taxon>
        <taxon>Eubacteriales</taxon>
        <taxon>Clostridiaceae</taxon>
        <taxon>Clostridium</taxon>
    </lineage>
</organism>
<dbReference type="Proteomes" id="UP000031866">
    <property type="component" value="Chromosome"/>
</dbReference>
<keyword evidence="3" id="KW-0813">Transport</keyword>
<dbReference type="InterPro" id="IPR017937">
    <property type="entry name" value="Thioredoxin_CS"/>
</dbReference>
<reference evidence="15" key="1">
    <citation type="submission" date="2014-12" db="EMBL/GenBank/DDBJ databases">
        <title>Genome sequence of Clostridium beijerinckii strain 59B.</title>
        <authorList>
            <person name="Little G.T."/>
            <person name="Minton N.P."/>
        </authorList>
    </citation>
    <scope>NUCLEOTIDE SEQUENCE [LARGE SCALE GENOMIC DNA]</scope>
    <source>
        <strain evidence="15">59B</strain>
    </source>
</reference>
<dbReference type="Proteomes" id="UP000631418">
    <property type="component" value="Unassembled WGS sequence"/>
</dbReference>
<feature type="site" description="Contributes to redox potential value" evidence="9">
    <location>
        <position position="29"/>
    </location>
</feature>
<evidence type="ECO:0000313" key="13">
    <source>
        <dbReference type="EMBL" id="MBF7807359.1"/>
    </source>
</evidence>
<dbReference type="InterPro" id="IPR013766">
    <property type="entry name" value="Thioredoxin_domain"/>
</dbReference>
<dbReference type="PRINTS" id="PR00421">
    <property type="entry name" value="THIOREDOXIN"/>
</dbReference>
<proteinExistence type="inferred from homology"/>
<dbReference type="EMBL" id="CP010086">
    <property type="protein sequence ID" value="AJG97479.1"/>
    <property type="molecule type" value="Genomic_DNA"/>
</dbReference>
<comment type="similarity">
    <text evidence="1 8">Belongs to the thioredoxin family.</text>
</comment>
<evidence type="ECO:0000256" key="10">
    <source>
        <dbReference type="PIRSR" id="PIRSR000077-4"/>
    </source>
</evidence>
<feature type="site" description="Contributes to redox potential value" evidence="9">
    <location>
        <position position="28"/>
    </location>
</feature>
<dbReference type="EMBL" id="JADOEF010000001">
    <property type="protein sequence ID" value="MBF7807359.1"/>
    <property type="molecule type" value="Genomic_DNA"/>
</dbReference>
<dbReference type="OMA" id="KQLWRQS"/>
<reference evidence="12" key="2">
    <citation type="submission" date="2016-02" db="EMBL/GenBank/DDBJ databases">
        <title>Genome sequence of Clostridium beijerinckii strain 59B.</title>
        <authorList>
            <person name="Little G.T."/>
            <person name="Minton N.P."/>
        </authorList>
    </citation>
    <scope>NUCLEOTIDE SEQUENCE</scope>
    <source>
        <strain evidence="12">NCIMB 14988</strain>
    </source>
</reference>
<dbReference type="PANTHER" id="PTHR45663:SF11">
    <property type="entry name" value="GEO12009P1"/>
    <property type="match status" value="1"/>
</dbReference>
<dbReference type="InterPro" id="IPR005746">
    <property type="entry name" value="Thioredoxin"/>
</dbReference>
<reference evidence="13" key="4">
    <citation type="submission" date="2020-11" db="EMBL/GenBank/DDBJ databases">
        <authorList>
            <person name="Thieme N."/>
            <person name="Liebl W."/>
            <person name="Zverlov V."/>
        </authorList>
    </citation>
    <scope>NUCLEOTIDE SEQUENCE</scope>
    <source>
        <strain evidence="13">NT08</strain>
    </source>
</reference>
<protein>
    <recommendedName>
        <fullName evidence="2 7">Thioredoxin</fullName>
    </recommendedName>
</protein>
<dbReference type="PROSITE" id="PS51352">
    <property type="entry name" value="THIOREDOXIN_2"/>
    <property type="match status" value="1"/>
</dbReference>
<dbReference type="NCBIfam" id="TIGR01068">
    <property type="entry name" value="thioredoxin"/>
    <property type="match status" value="1"/>
</dbReference>
<dbReference type="KEGG" id="cbei:LF65_00854"/>
<dbReference type="FunFam" id="3.40.30.10:FF:000001">
    <property type="entry name" value="Thioredoxin"/>
    <property type="match status" value="1"/>
</dbReference>
<dbReference type="CDD" id="cd02947">
    <property type="entry name" value="TRX_family"/>
    <property type="match status" value="1"/>
</dbReference>
<feature type="site" description="Deprotonates C-terminal active site Cys" evidence="9">
    <location>
        <position position="21"/>
    </location>
</feature>
<evidence type="ECO:0000313" key="15">
    <source>
        <dbReference type="Proteomes" id="UP000031866"/>
    </source>
</evidence>
<dbReference type="OrthoDB" id="9790390at2"/>
<evidence type="ECO:0000256" key="2">
    <source>
        <dbReference type="ARBA" id="ARBA00020570"/>
    </source>
</evidence>
<evidence type="ECO:0000313" key="14">
    <source>
        <dbReference type="EMBL" id="NRV08268.1"/>
    </source>
</evidence>
<dbReference type="Gene3D" id="3.40.30.10">
    <property type="entry name" value="Glutaredoxin"/>
    <property type="match status" value="1"/>
</dbReference>
<evidence type="ECO:0000256" key="9">
    <source>
        <dbReference type="PIRSR" id="PIRSR000077-1"/>
    </source>
</evidence>
<dbReference type="EMBL" id="JABSXK010000001">
    <property type="protein sequence ID" value="NRV08268.1"/>
    <property type="molecule type" value="Genomic_DNA"/>
</dbReference>
<keyword evidence="6 10" id="KW-0676">Redox-active center</keyword>
<feature type="disulfide bond" description="Redox-active" evidence="10">
    <location>
        <begin position="27"/>
        <end position="30"/>
    </location>
</feature>
<dbReference type="PROSITE" id="PS00194">
    <property type="entry name" value="THIOREDOXIN_1"/>
    <property type="match status" value="1"/>
</dbReference>
<dbReference type="Proteomes" id="UP000821656">
    <property type="component" value="Unassembled WGS sequence"/>
</dbReference>
<evidence type="ECO:0000313" key="12">
    <source>
        <dbReference type="EMBL" id="AJG97479.1"/>
    </source>
</evidence>
<keyword evidence="4" id="KW-0249">Electron transport</keyword>